<accession>A0A1D1XPA6</accession>
<gene>
    <name evidence="1" type="primary">At2g39795_4</name>
    <name evidence="1" type="ORF">g.121078</name>
</gene>
<dbReference type="SUPFAM" id="SSF54529">
    <property type="entry name" value="Mitochondrial glycoprotein MAM33-like"/>
    <property type="match status" value="1"/>
</dbReference>
<dbReference type="InterPro" id="IPR003428">
    <property type="entry name" value="MAM33"/>
</dbReference>
<name>A0A1D1XPA6_9ARAE</name>
<dbReference type="InterPro" id="IPR036561">
    <property type="entry name" value="MAM33_sf"/>
</dbReference>
<protein>
    <submittedName>
        <fullName evidence="1">Uncharacterized protein At2g39795, mitochondrial</fullName>
    </submittedName>
</protein>
<dbReference type="AlphaFoldDB" id="A0A1D1XPA6"/>
<evidence type="ECO:0000313" key="1">
    <source>
        <dbReference type="EMBL" id="JAT44230.1"/>
    </source>
</evidence>
<reference evidence="1" key="1">
    <citation type="submission" date="2015-07" db="EMBL/GenBank/DDBJ databases">
        <title>Transcriptome Assembly of Anthurium amnicola.</title>
        <authorList>
            <person name="Suzuki J."/>
        </authorList>
    </citation>
    <scope>NUCLEOTIDE SEQUENCE</scope>
</reference>
<sequence>RTPKTLEPLLGTVRTKMSSSMASSLVRRGLRLSSPPTLLLRHWQCPLRLPHISPSSSRLLLGAQGPAIPAHSRFAPAARFASSAAPKGEDTNLKKVLDAEMQCAEEDLKGQDESMLPKGFPFTIIDNPGDQTITLKQDFGSETVEVTVFLEPSEGEDEEDYDTENEEEADLSDISLVVAIDKGKGPILEFSCTINPAKVNIDSMALKSPDISDDQSPYEGPEFVDLDEDLQKEFYKFLEQRGIKPSFAIFLRDYMVKKDEREYLTWLKNMKEFIEK</sequence>
<organism evidence="1">
    <name type="scientific">Anthurium amnicola</name>
    <dbReference type="NCBI Taxonomy" id="1678845"/>
    <lineage>
        <taxon>Eukaryota</taxon>
        <taxon>Viridiplantae</taxon>
        <taxon>Streptophyta</taxon>
        <taxon>Embryophyta</taxon>
        <taxon>Tracheophyta</taxon>
        <taxon>Spermatophyta</taxon>
        <taxon>Magnoliopsida</taxon>
        <taxon>Liliopsida</taxon>
        <taxon>Araceae</taxon>
        <taxon>Pothoideae</taxon>
        <taxon>Potheae</taxon>
        <taxon>Anthurium</taxon>
    </lineage>
</organism>
<dbReference type="Pfam" id="PF02330">
    <property type="entry name" value="MAM33"/>
    <property type="match status" value="1"/>
</dbReference>
<dbReference type="PANTHER" id="PTHR10826">
    <property type="entry name" value="COMPLEMENT COMPONENT 1"/>
    <property type="match status" value="1"/>
</dbReference>
<dbReference type="GO" id="GO:0005759">
    <property type="term" value="C:mitochondrial matrix"/>
    <property type="evidence" value="ECO:0007669"/>
    <property type="project" value="InterPro"/>
</dbReference>
<feature type="non-terminal residue" evidence="1">
    <location>
        <position position="1"/>
    </location>
</feature>
<dbReference type="Gene3D" id="3.10.280.10">
    <property type="entry name" value="Mitochondrial glycoprotein"/>
    <property type="match status" value="1"/>
</dbReference>
<dbReference type="EMBL" id="GDJX01023706">
    <property type="protein sequence ID" value="JAT44230.1"/>
    <property type="molecule type" value="Transcribed_RNA"/>
</dbReference>
<dbReference type="PANTHER" id="PTHR10826:SF27">
    <property type="entry name" value="OS06G0326500 PROTEIN"/>
    <property type="match status" value="1"/>
</dbReference>
<proteinExistence type="predicted"/>